<dbReference type="NCBIfam" id="NF002634">
    <property type="entry name" value="PRK02304.1-3"/>
    <property type="match status" value="1"/>
</dbReference>
<organism evidence="13 14">
    <name type="scientific">Stenotrophomonas tumulicola</name>
    <dbReference type="NCBI Taxonomy" id="1685415"/>
    <lineage>
        <taxon>Bacteria</taxon>
        <taxon>Pseudomonadati</taxon>
        <taxon>Pseudomonadota</taxon>
        <taxon>Gammaproteobacteria</taxon>
        <taxon>Lysobacterales</taxon>
        <taxon>Lysobacteraceae</taxon>
        <taxon>Stenotrophomonas</taxon>
    </lineage>
</organism>
<feature type="domain" description="Phosphoribosyltransferase" evidence="12">
    <location>
        <begin position="56"/>
        <end position="167"/>
    </location>
</feature>
<dbReference type="NCBIfam" id="TIGR01090">
    <property type="entry name" value="apt"/>
    <property type="match status" value="1"/>
</dbReference>
<dbReference type="SUPFAM" id="SSF53271">
    <property type="entry name" value="PRTase-like"/>
    <property type="match status" value="1"/>
</dbReference>
<dbReference type="GO" id="GO:0005737">
    <property type="term" value="C:cytoplasm"/>
    <property type="evidence" value="ECO:0007669"/>
    <property type="project" value="UniProtKB-SubCell"/>
</dbReference>
<evidence type="ECO:0000259" key="12">
    <source>
        <dbReference type="Pfam" id="PF00156"/>
    </source>
</evidence>
<evidence type="ECO:0000256" key="1">
    <source>
        <dbReference type="ARBA" id="ARBA00000868"/>
    </source>
</evidence>
<keyword evidence="14" id="KW-1185">Reference proteome</keyword>
<evidence type="ECO:0000256" key="4">
    <source>
        <dbReference type="ARBA" id="ARBA00004659"/>
    </source>
</evidence>
<dbReference type="Gene3D" id="3.40.50.2020">
    <property type="match status" value="1"/>
</dbReference>
<dbReference type="EMBL" id="JACGXS010000006">
    <property type="protein sequence ID" value="MBA8682683.1"/>
    <property type="molecule type" value="Genomic_DNA"/>
</dbReference>
<keyword evidence="10 11" id="KW-0660">Purine salvage</keyword>
<comment type="similarity">
    <text evidence="5 11">Belongs to the purine/pyrimidine phosphoribosyltransferase family.</text>
</comment>
<keyword evidence="9 11" id="KW-0808">Transferase</keyword>
<dbReference type="GO" id="GO:0006168">
    <property type="term" value="P:adenine salvage"/>
    <property type="evidence" value="ECO:0007669"/>
    <property type="project" value="InterPro"/>
</dbReference>
<dbReference type="CDD" id="cd06223">
    <property type="entry name" value="PRTases_typeI"/>
    <property type="match status" value="1"/>
</dbReference>
<dbReference type="FunFam" id="3.40.50.2020:FF:000021">
    <property type="entry name" value="Adenine phosphoribosyltransferase"/>
    <property type="match status" value="1"/>
</dbReference>
<evidence type="ECO:0000313" key="14">
    <source>
        <dbReference type="Proteomes" id="UP000547058"/>
    </source>
</evidence>
<sequence>MTDATVAAPTWAARLRDIADFPKPGILFKDIMPLLADGDDFRAAIAAMCARWRGQRLDAVVGIESRGFILGAAMAHELGIGFVPVRKPGKLPGKVLREEYTLEYRSDCIEMHADALPAGARVAVIDDVLATGGTLVAALALVRRLGVDVVGAGVLVELDGLGGRGRWEAGLPLHAELVY</sequence>
<dbReference type="InterPro" id="IPR050054">
    <property type="entry name" value="UPRTase/APRTase"/>
</dbReference>
<dbReference type="EC" id="2.4.2.7" evidence="6 11"/>
<comment type="subcellular location">
    <subcellularLocation>
        <location evidence="3 11">Cytoplasm</location>
    </subcellularLocation>
</comment>
<dbReference type="InterPro" id="IPR029057">
    <property type="entry name" value="PRTase-like"/>
</dbReference>
<protein>
    <recommendedName>
        <fullName evidence="6 11">Adenine phosphoribosyltransferase</fullName>
        <shortName evidence="11">APRT</shortName>
        <ecNumber evidence="6 11">2.4.2.7</ecNumber>
    </recommendedName>
</protein>
<dbReference type="GO" id="GO:0002055">
    <property type="term" value="F:adenine binding"/>
    <property type="evidence" value="ECO:0007669"/>
    <property type="project" value="TreeGrafter"/>
</dbReference>
<gene>
    <name evidence="11" type="primary">apt</name>
    <name evidence="13" type="ORF">H4O11_12825</name>
</gene>
<dbReference type="Proteomes" id="UP000547058">
    <property type="component" value="Unassembled WGS sequence"/>
</dbReference>
<dbReference type="PANTHER" id="PTHR32315">
    <property type="entry name" value="ADENINE PHOSPHORIBOSYLTRANSFERASE"/>
    <property type="match status" value="1"/>
</dbReference>
<name>A0A7W3FNB4_9GAMM</name>
<evidence type="ECO:0000256" key="7">
    <source>
        <dbReference type="ARBA" id="ARBA00022490"/>
    </source>
</evidence>
<comment type="function">
    <text evidence="2 11">Catalyzes a salvage reaction resulting in the formation of AMP, that is energically less costly than de novo synthesis.</text>
</comment>
<keyword evidence="7 11" id="KW-0963">Cytoplasm</keyword>
<comment type="subunit">
    <text evidence="11">Homodimer.</text>
</comment>
<dbReference type="GO" id="GO:0016208">
    <property type="term" value="F:AMP binding"/>
    <property type="evidence" value="ECO:0007669"/>
    <property type="project" value="TreeGrafter"/>
</dbReference>
<comment type="pathway">
    <text evidence="4 11">Purine metabolism; AMP biosynthesis via salvage pathway; AMP from adenine: step 1/1.</text>
</comment>
<proteinExistence type="inferred from homology"/>
<dbReference type="PANTHER" id="PTHR32315:SF3">
    <property type="entry name" value="ADENINE PHOSPHORIBOSYLTRANSFERASE"/>
    <property type="match status" value="1"/>
</dbReference>
<dbReference type="GO" id="GO:0003999">
    <property type="term" value="F:adenine phosphoribosyltransferase activity"/>
    <property type="evidence" value="ECO:0007669"/>
    <property type="project" value="UniProtKB-UniRule"/>
</dbReference>
<evidence type="ECO:0000256" key="10">
    <source>
        <dbReference type="ARBA" id="ARBA00022726"/>
    </source>
</evidence>
<evidence type="ECO:0000256" key="3">
    <source>
        <dbReference type="ARBA" id="ARBA00004496"/>
    </source>
</evidence>
<dbReference type="RefSeq" id="WP_182339815.1">
    <property type="nucleotide sequence ID" value="NZ_JACGXS010000006.1"/>
</dbReference>
<comment type="catalytic activity">
    <reaction evidence="1 11">
        <text>AMP + diphosphate = 5-phospho-alpha-D-ribose 1-diphosphate + adenine</text>
        <dbReference type="Rhea" id="RHEA:16609"/>
        <dbReference type="ChEBI" id="CHEBI:16708"/>
        <dbReference type="ChEBI" id="CHEBI:33019"/>
        <dbReference type="ChEBI" id="CHEBI:58017"/>
        <dbReference type="ChEBI" id="CHEBI:456215"/>
        <dbReference type="EC" id="2.4.2.7"/>
    </reaction>
</comment>
<dbReference type="HAMAP" id="MF_00004">
    <property type="entry name" value="Aden_phosphoribosyltr"/>
    <property type="match status" value="1"/>
</dbReference>
<dbReference type="Pfam" id="PF00156">
    <property type="entry name" value="Pribosyltran"/>
    <property type="match status" value="1"/>
</dbReference>
<evidence type="ECO:0000313" key="13">
    <source>
        <dbReference type="EMBL" id="MBA8682683.1"/>
    </source>
</evidence>
<dbReference type="GO" id="GO:0044209">
    <property type="term" value="P:AMP salvage"/>
    <property type="evidence" value="ECO:0007669"/>
    <property type="project" value="UniProtKB-UniRule"/>
</dbReference>
<keyword evidence="8 11" id="KW-0328">Glycosyltransferase</keyword>
<evidence type="ECO:0000256" key="2">
    <source>
        <dbReference type="ARBA" id="ARBA00003968"/>
    </source>
</evidence>
<evidence type="ECO:0000256" key="5">
    <source>
        <dbReference type="ARBA" id="ARBA00008391"/>
    </source>
</evidence>
<evidence type="ECO:0000256" key="6">
    <source>
        <dbReference type="ARBA" id="ARBA00011893"/>
    </source>
</evidence>
<evidence type="ECO:0000256" key="11">
    <source>
        <dbReference type="HAMAP-Rule" id="MF_00004"/>
    </source>
</evidence>
<accession>A0A7W3FNB4</accession>
<dbReference type="AlphaFoldDB" id="A0A7W3FNB4"/>
<comment type="caution">
    <text evidence="13">The sequence shown here is derived from an EMBL/GenBank/DDBJ whole genome shotgun (WGS) entry which is preliminary data.</text>
</comment>
<dbReference type="InterPro" id="IPR000836">
    <property type="entry name" value="PRTase_dom"/>
</dbReference>
<dbReference type="NCBIfam" id="NF002636">
    <property type="entry name" value="PRK02304.1-5"/>
    <property type="match status" value="1"/>
</dbReference>
<evidence type="ECO:0000256" key="8">
    <source>
        <dbReference type="ARBA" id="ARBA00022676"/>
    </source>
</evidence>
<dbReference type="GO" id="GO:0006166">
    <property type="term" value="P:purine ribonucleoside salvage"/>
    <property type="evidence" value="ECO:0007669"/>
    <property type="project" value="UniProtKB-UniRule"/>
</dbReference>
<reference evidence="13 14" key="1">
    <citation type="submission" date="2020-08" db="EMBL/GenBank/DDBJ databases">
        <title>Stenotrophomonas tumulicola JCM 30961.</title>
        <authorList>
            <person name="Deng Y."/>
        </authorList>
    </citation>
    <scope>NUCLEOTIDE SEQUENCE [LARGE SCALE GENOMIC DNA]</scope>
    <source>
        <strain evidence="13 14">JCM 30961</strain>
    </source>
</reference>
<evidence type="ECO:0000256" key="9">
    <source>
        <dbReference type="ARBA" id="ARBA00022679"/>
    </source>
</evidence>
<dbReference type="InterPro" id="IPR005764">
    <property type="entry name" value="Ade_phspho_trans"/>
</dbReference>
<dbReference type="UniPathway" id="UPA00588">
    <property type="reaction ID" value="UER00646"/>
</dbReference>